<feature type="domain" description="O-antigen ligase-related" evidence="6">
    <location>
        <begin position="205"/>
        <end position="308"/>
    </location>
</feature>
<dbReference type="AlphaFoldDB" id="A0A1M5UCV2"/>
<feature type="transmembrane region" description="Helical" evidence="5">
    <location>
        <begin position="135"/>
        <end position="160"/>
    </location>
</feature>
<feature type="transmembrane region" description="Helical" evidence="5">
    <location>
        <begin position="337"/>
        <end position="356"/>
    </location>
</feature>
<dbReference type="GO" id="GO:0016020">
    <property type="term" value="C:membrane"/>
    <property type="evidence" value="ECO:0007669"/>
    <property type="project" value="UniProtKB-SubCell"/>
</dbReference>
<dbReference type="PANTHER" id="PTHR37422:SF13">
    <property type="entry name" value="LIPOPOLYSACCHARIDE BIOSYNTHESIS PROTEIN PA4999-RELATED"/>
    <property type="match status" value="1"/>
</dbReference>
<dbReference type="PANTHER" id="PTHR37422">
    <property type="entry name" value="TEICHURONIC ACID BIOSYNTHESIS PROTEIN TUAE"/>
    <property type="match status" value="1"/>
</dbReference>
<reference evidence="8" key="1">
    <citation type="submission" date="2016-11" db="EMBL/GenBank/DDBJ databases">
        <authorList>
            <person name="Jaros S."/>
            <person name="Januszkiewicz K."/>
            <person name="Wedrychowicz H."/>
        </authorList>
    </citation>
    <scope>NUCLEOTIDE SEQUENCE [LARGE SCALE GENOMIC DNA]</scope>
    <source>
        <strain evidence="8">DSM 19859</strain>
    </source>
</reference>
<protein>
    <recommendedName>
        <fullName evidence="6">O-antigen ligase-related domain-containing protein</fullName>
    </recommendedName>
</protein>
<evidence type="ECO:0000256" key="5">
    <source>
        <dbReference type="SAM" id="Phobius"/>
    </source>
</evidence>
<feature type="transmembrane region" description="Helical" evidence="5">
    <location>
        <begin position="244"/>
        <end position="263"/>
    </location>
</feature>
<evidence type="ECO:0000313" key="7">
    <source>
        <dbReference type="EMBL" id="RXG27157.1"/>
    </source>
</evidence>
<dbReference type="STRING" id="573501.SAMN04487999_0631"/>
<dbReference type="RefSeq" id="WP_072980241.1">
    <property type="nucleotide sequence ID" value="NZ_FQXT01000001.1"/>
</dbReference>
<comment type="subcellular location">
    <subcellularLocation>
        <location evidence="1">Membrane</location>
        <topology evidence="1">Multi-pass membrane protein</topology>
    </subcellularLocation>
</comment>
<keyword evidence="2 5" id="KW-0812">Transmembrane</keyword>
<dbReference type="OrthoDB" id="797472at2"/>
<evidence type="ECO:0000313" key="10">
    <source>
        <dbReference type="Proteomes" id="UP000290037"/>
    </source>
</evidence>
<feature type="transmembrane region" description="Helical" evidence="5">
    <location>
        <begin position="199"/>
        <end position="215"/>
    </location>
</feature>
<accession>A0A1M5UCV2</accession>
<dbReference type="Proteomes" id="UP000290037">
    <property type="component" value="Unassembled WGS sequence"/>
</dbReference>
<gene>
    <name evidence="7" type="ORF">DSM01_3231</name>
    <name evidence="8" type="ORF">SAMN04487999_0631</name>
</gene>
<feature type="transmembrane region" description="Helical" evidence="5">
    <location>
        <begin position="305"/>
        <end position="325"/>
    </location>
</feature>
<dbReference type="EMBL" id="FQXT01000001">
    <property type="protein sequence ID" value="SHH60872.1"/>
    <property type="molecule type" value="Genomic_DNA"/>
</dbReference>
<dbReference type="EMBL" id="QOVN01000009">
    <property type="protein sequence ID" value="RXG27157.1"/>
    <property type="molecule type" value="Genomic_DNA"/>
</dbReference>
<reference evidence="7 10" key="3">
    <citation type="submission" date="2018-07" db="EMBL/GenBank/DDBJ databases">
        <title>Leeuwenhoekiella genomics.</title>
        <authorList>
            <person name="Tahon G."/>
            <person name="Willems A."/>
        </authorList>
    </citation>
    <scope>NUCLEOTIDE SEQUENCE [LARGE SCALE GENOMIC DNA]</scope>
    <source>
        <strain evidence="7 10">LMG 24856</strain>
    </source>
</reference>
<evidence type="ECO:0000313" key="9">
    <source>
        <dbReference type="Proteomes" id="UP000184240"/>
    </source>
</evidence>
<evidence type="ECO:0000313" key="8">
    <source>
        <dbReference type="EMBL" id="SHH60872.1"/>
    </source>
</evidence>
<organism evidence="8 9">
    <name type="scientific">Leeuwenhoekiella palythoae</name>
    <dbReference type="NCBI Taxonomy" id="573501"/>
    <lineage>
        <taxon>Bacteria</taxon>
        <taxon>Pseudomonadati</taxon>
        <taxon>Bacteroidota</taxon>
        <taxon>Flavobacteriia</taxon>
        <taxon>Flavobacteriales</taxon>
        <taxon>Flavobacteriaceae</taxon>
        <taxon>Leeuwenhoekiella</taxon>
    </lineage>
</organism>
<keyword evidence="3 5" id="KW-1133">Transmembrane helix</keyword>
<sequence length="381" mass="43358">MTIKNNVSFNNKVFFYLFSVLIFLSSFKAKNAKEEALTYSIPAPLEVLSNLSNYFIVFILLVLNIKLLSYRAKISRPLVLLFIFELVLILTEFYIDGDLNSLIINLGFTILIVVFFSRAHFVFQENVEKYSFFNSIFFGSFCFIFLNAIVVILGLGNVIWNGRLFGLTSHPNFIGLYAAIFASFTFYKLYNQCNKLKNILFYTISLILGIYIVVITGSRTALLFALLAISSNVFFSLKRYDSKIMVLLLSSIFVLLFFGYLSIDDLDYTGRSNTRVNAWSNLLKQIEETGLFGIGRGRGYTANSYFYAVVANGFLGSTLLFLVIIDDVKNLLYTQVYNIFYTSILIPMLICAFLEGFLLDTISLPILVFWSLQTGLLKVKV</sequence>
<evidence type="ECO:0000256" key="4">
    <source>
        <dbReference type="ARBA" id="ARBA00023136"/>
    </source>
</evidence>
<feature type="transmembrane region" description="Helical" evidence="5">
    <location>
        <begin position="221"/>
        <end position="237"/>
    </location>
</feature>
<dbReference type="Proteomes" id="UP000184240">
    <property type="component" value="Unassembled WGS sequence"/>
</dbReference>
<feature type="transmembrane region" description="Helical" evidence="5">
    <location>
        <begin position="101"/>
        <end position="123"/>
    </location>
</feature>
<dbReference type="InterPro" id="IPR051533">
    <property type="entry name" value="WaaL-like"/>
</dbReference>
<name>A0A1M5UCV2_9FLAO</name>
<dbReference type="InterPro" id="IPR007016">
    <property type="entry name" value="O-antigen_ligase-rel_domated"/>
</dbReference>
<feature type="transmembrane region" description="Helical" evidence="5">
    <location>
        <begin position="77"/>
        <end position="95"/>
    </location>
</feature>
<evidence type="ECO:0000256" key="3">
    <source>
        <dbReference type="ARBA" id="ARBA00022989"/>
    </source>
</evidence>
<dbReference type="Pfam" id="PF04932">
    <property type="entry name" value="Wzy_C"/>
    <property type="match status" value="1"/>
</dbReference>
<evidence type="ECO:0000256" key="2">
    <source>
        <dbReference type="ARBA" id="ARBA00022692"/>
    </source>
</evidence>
<keyword evidence="10" id="KW-1185">Reference proteome</keyword>
<feature type="transmembrane region" description="Helical" evidence="5">
    <location>
        <begin position="172"/>
        <end position="190"/>
    </location>
</feature>
<proteinExistence type="predicted"/>
<evidence type="ECO:0000256" key="1">
    <source>
        <dbReference type="ARBA" id="ARBA00004141"/>
    </source>
</evidence>
<feature type="transmembrane region" description="Helical" evidence="5">
    <location>
        <begin position="53"/>
        <end position="70"/>
    </location>
</feature>
<reference evidence="9" key="2">
    <citation type="submission" date="2016-11" db="EMBL/GenBank/DDBJ databases">
        <authorList>
            <person name="Varghese N."/>
            <person name="Submissions S."/>
        </authorList>
    </citation>
    <scope>NUCLEOTIDE SEQUENCE [LARGE SCALE GENOMIC DNA]</scope>
    <source>
        <strain evidence="9">DSM 19859</strain>
    </source>
</reference>
<keyword evidence="4 5" id="KW-0472">Membrane</keyword>
<evidence type="ECO:0000259" key="6">
    <source>
        <dbReference type="Pfam" id="PF04932"/>
    </source>
</evidence>